<feature type="region of interest" description="Disordered" evidence="1">
    <location>
        <begin position="1"/>
        <end position="27"/>
    </location>
</feature>
<gene>
    <name evidence="2" type="ORF">NDU88_001480</name>
</gene>
<proteinExistence type="predicted"/>
<accession>A0AAV7W164</accession>
<evidence type="ECO:0000256" key="1">
    <source>
        <dbReference type="SAM" id="MobiDB-lite"/>
    </source>
</evidence>
<evidence type="ECO:0000313" key="3">
    <source>
        <dbReference type="Proteomes" id="UP001066276"/>
    </source>
</evidence>
<protein>
    <submittedName>
        <fullName evidence="2">Uncharacterized protein</fullName>
    </submittedName>
</protein>
<reference evidence="2" key="1">
    <citation type="journal article" date="2022" name="bioRxiv">
        <title>Sequencing and chromosome-scale assembly of the giantPleurodeles waltlgenome.</title>
        <authorList>
            <person name="Brown T."/>
            <person name="Elewa A."/>
            <person name="Iarovenko S."/>
            <person name="Subramanian E."/>
            <person name="Araus A.J."/>
            <person name="Petzold A."/>
            <person name="Susuki M."/>
            <person name="Suzuki K.-i.T."/>
            <person name="Hayashi T."/>
            <person name="Toyoda A."/>
            <person name="Oliveira C."/>
            <person name="Osipova E."/>
            <person name="Leigh N.D."/>
            <person name="Simon A."/>
            <person name="Yun M.H."/>
        </authorList>
    </citation>
    <scope>NUCLEOTIDE SEQUENCE</scope>
    <source>
        <strain evidence="2">20211129_DDA</strain>
        <tissue evidence="2">Liver</tissue>
    </source>
</reference>
<organism evidence="2 3">
    <name type="scientific">Pleurodeles waltl</name>
    <name type="common">Iberian ribbed newt</name>
    <dbReference type="NCBI Taxonomy" id="8319"/>
    <lineage>
        <taxon>Eukaryota</taxon>
        <taxon>Metazoa</taxon>
        <taxon>Chordata</taxon>
        <taxon>Craniata</taxon>
        <taxon>Vertebrata</taxon>
        <taxon>Euteleostomi</taxon>
        <taxon>Amphibia</taxon>
        <taxon>Batrachia</taxon>
        <taxon>Caudata</taxon>
        <taxon>Salamandroidea</taxon>
        <taxon>Salamandridae</taxon>
        <taxon>Pleurodelinae</taxon>
        <taxon>Pleurodeles</taxon>
    </lineage>
</organism>
<dbReference type="AlphaFoldDB" id="A0AAV7W164"/>
<sequence>MPEPKEPQRLASRTPTGEGTQRRVVSAQQHNRLMTVEPESLSMVAPDKDRSSAAWHRRRASMLRNAAASEADLPEAEWGEGGISEAIIVATLLHEHRAGKEGEGEEGSSARAEIAGERGTTYDQVIIVTISLRCIKVSNN</sequence>
<dbReference type="Proteomes" id="UP001066276">
    <property type="component" value="Chromosome 1_2"/>
</dbReference>
<comment type="caution">
    <text evidence="2">The sequence shown here is derived from an EMBL/GenBank/DDBJ whole genome shotgun (WGS) entry which is preliminary data.</text>
</comment>
<keyword evidence="3" id="KW-1185">Reference proteome</keyword>
<evidence type="ECO:0000313" key="2">
    <source>
        <dbReference type="EMBL" id="KAJ1206070.1"/>
    </source>
</evidence>
<dbReference type="EMBL" id="JANPWB010000002">
    <property type="protein sequence ID" value="KAJ1206070.1"/>
    <property type="molecule type" value="Genomic_DNA"/>
</dbReference>
<name>A0AAV7W164_PLEWA</name>